<feature type="transmembrane region" description="Helical" evidence="7">
    <location>
        <begin position="87"/>
        <end position="107"/>
    </location>
</feature>
<sequence>MENRAYSNGSAKEDPRLSFSFSGLKRPIGENDSSSEGSSVDEHGDGVWENGRFIRNTGLNWFVTGLFVVGDLAGGGLVALPTALIQSGFYPGLIITVLMTFIVTYTAYLKPYAEMGFRALGPRVKTLVSVCIDVTQFGIATVFLLLASKNIHDFLKAFFSANISFCVVILFVAIGLLPLTFLKSPNDFWWAVVLAMCTTSLAVIFICLGSLLDYDTCEKYHKMPEFNIIDYFLALGTMLFAYGGHSAFPTIQHDMKRPDEFSKSAIMAFTSKL</sequence>
<keyword evidence="3 7" id="KW-0812">Transmembrane</keyword>
<evidence type="ECO:0000256" key="4">
    <source>
        <dbReference type="ARBA" id="ARBA00022989"/>
    </source>
</evidence>
<evidence type="ECO:0000256" key="7">
    <source>
        <dbReference type="SAM" id="Phobius"/>
    </source>
</evidence>
<dbReference type="PANTHER" id="PTHR48017">
    <property type="entry name" value="OS05G0424000 PROTEIN-RELATED"/>
    <property type="match status" value="1"/>
</dbReference>
<evidence type="ECO:0000259" key="8">
    <source>
        <dbReference type="Pfam" id="PF01490"/>
    </source>
</evidence>
<feature type="transmembrane region" description="Helical" evidence="7">
    <location>
        <begin position="159"/>
        <end position="182"/>
    </location>
</feature>
<organism evidence="9 10">
    <name type="scientific">Acrobeloides nanus</name>
    <dbReference type="NCBI Taxonomy" id="290746"/>
    <lineage>
        <taxon>Eukaryota</taxon>
        <taxon>Metazoa</taxon>
        <taxon>Ecdysozoa</taxon>
        <taxon>Nematoda</taxon>
        <taxon>Chromadorea</taxon>
        <taxon>Rhabditida</taxon>
        <taxon>Tylenchina</taxon>
        <taxon>Cephalobomorpha</taxon>
        <taxon>Cephaloboidea</taxon>
        <taxon>Cephalobidae</taxon>
        <taxon>Acrobeloides</taxon>
    </lineage>
</organism>
<dbReference type="Pfam" id="PF01490">
    <property type="entry name" value="Aa_trans"/>
    <property type="match status" value="1"/>
</dbReference>
<evidence type="ECO:0000313" key="9">
    <source>
        <dbReference type="Proteomes" id="UP000887540"/>
    </source>
</evidence>
<evidence type="ECO:0000256" key="3">
    <source>
        <dbReference type="ARBA" id="ARBA00022692"/>
    </source>
</evidence>
<feature type="domain" description="Amino acid transporter transmembrane" evidence="8">
    <location>
        <begin position="60"/>
        <end position="267"/>
    </location>
</feature>
<feature type="transmembrane region" description="Helical" evidence="7">
    <location>
        <begin position="188"/>
        <end position="208"/>
    </location>
</feature>
<proteinExistence type="predicted"/>
<keyword evidence="2" id="KW-0813">Transport</keyword>
<feature type="compositionally biased region" description="Polar residues" evidence="6">
    <location>
        <begin position="1"/>
        <end position="10"/>
    </location>
</feature>
<dbReference type="Gene3D" id="1.20.1740.10">
    <property type="entry name" value="Amino acid/polyamine transporter I"/>
    <property type="match status" value="1"/>
</dbReference>
<feature type="transmembrane region" description="Helical" evidence="7">
    <location>
        <begin position="228"/>
        <end position="248"/>
    </location>
</feature>
<comment type="subcellular location">
    <subcellularLocation>
        <location evidence="1">Membrane</location>
    </subcellularLocation>
</comment>
<evidence type="ECO:0000256" key="5">
    <source>
        <dbReference type="ARBA" id="ARBA00023136"/>
    </source>
</evidence>
<accession>A0A914ERU7</accession>
<keyword evidence="9" id="KW-1185">Reference proteome</keyword>
<protein>
    <submittedName>
        <fullName evidence="10">Amino acid transporter transmembrane domain-containing protein</fullName>
    </submittedName>
</protein>
<keyword evidence="5 7" id="KW-0472">Membrane</keyword>
<name>A0A914ERU7_9BILA</name>
<evidence type="ECO:0000256" key="1">
    <source>
        <dbReference type="ARBA" id="ARBA00004370"/>
    </source>
</evidence>
<feature type="transmembrane region" description="Helical" evidence="7">
    <location>
        <begin position="127"/>
        <end position="147"/>
    </location>
</feature>
<dbReference type="WBParaSite" id="ACRNAN_scaffold9729.g20891.t1">
    <property type="protein sequence ID" value="ACRNAN_scaffold9729.g20891.t1"/>
    <property type="gene ID" value="ACRNAN_scaffold9729.g20891"/>
</dbReference>
<feature type="transmembrane region" description="Helical" evidence="7">
    <location>
        <begin position="59"/>
        <end position="80"/>
    </location>
</feature>
<dbReference type="AlphaFoldDB" id="A0A914ERU7"/>
<feature type="region of interest" description="Disordered" evidence="6">
    <location>
        <begin position="1"/>
        <end position="43"/>
    </location>
</feature>
<reference evidence="10" key="1">
    <citation type="submission" date="2022-11" db="UniProtKB">
        <authorList>
            <consortium name="WormBaseParasite"/>
        </authorList>
    </citation>
    <scope>IDENTIFICATION</scope>
</reference>
<dbReference type="InterPro" id="IPR013057">
    <property type="entry name" value="AA_transpt_TM"/>
</dbReference>
<dbReference type="GO" id="GO:0016020">
    <property type="term" value="C:membrane"/>
    <property type="evidence" value="ECO:0007669"/>
    <property type="project" value="UniProtKB-SubCell"/>
</dbReference>
<evidence type="ECO:0000256" key="2">
    <source>
        <dbReference type="ARBA" id="ARBA00022448"/>
    </source>
</evidence>
<dbReference type="Proteomes" id="UP000887540">
    <property type="component" value="Unplaced"/>
</dbReference>
<evidence type="ECO:0000256" key="6">
    <source>
        <dbReference type="SAM" id="MobiDB-lite"/>
    </source>
</evidence>
<keyword evidence="4 7" id="KW-1133">Transmembrane helix</keyword>
<evidence type="ECO:0000313" key="10">
    <source>
        <dbReference type="WBParaSite" id="ACRNAN_scaffold9729.g20891.t1"/>
    </source>
</evidence>